<dbReference type="GO" id="GO:0005739">
    <property type="term" value="C:mitochondrion"/>
    <property type="evidence" value="ECO:0007669"/>
    <property type="project" value="TreeGrafter"/>
</dbReference>
<comment type="caution">
    <text evidence="4">The sequence shown here is derived from an EMBL/GenBank/DDBJ whole genome shotgun (WGS) entry which is preliminary data.</text>
</comment>
<organism evidence="4 5">
    <name type="scientific">Cyphellophora attinorum</name>
    <dbReference type="NCBI Taxonomy" id="1664694"/>
    <lineage>
        <taxon>Eukaryota</taxon>
        <taxon>Fungi</taxon>
        <taxon>Dikarya</taxon>
        <taxon>Ascomycota</taxon>
        <taxon>Pezizomycotina</taxon>
        <taxon>Eurotiomycetes</taxon>
        <taxon>Chaetothyriomycetidae</taxon>
        <taxon>Chaetothyriales</taxon>
        <taxon>Cyphellophoraceae</taxon>
        <taxon>Cyphellophora</taxon>
    </lineage>
</organism>
<dbReference type="Gene3D" id="1.10.12.10">
    <property type="entry name" value="Lyase 2-enoyl-coa Hydratase, Chain A, domain 2"/>
    <property type="match status" value="1"/>
</dbReference>
<evidence type="ECO:0000256" key="3">
    <source>
        <dbReference type="RuleBase" id="RU003707"/>
    </source>
</evidence>
<dbReference type="VEuPathDB" id="FungiDB:AB675_5372"/>
<dbReference type="InterPro" id="IPR001753">
    <property type="entry name" value="Enoyl-CoA_hydra/iso"/>
</dbReference>
<accession>A0A0N1HT52</accession>
<dbReference type="OrthoDB" id="2139957at2759"/>
<dbReference type="PANTHER" id="PTHR11941">
    <property type="entry name" value="ENOYL-COA HYDRATASE-RELATED"/>
    <property type="match status" value="1"/>
</dbReference>
<dbReference type="Gene3D" id="3.90.226.10">
    <property type="entry name" value="2-enoyl-CoA Hydratase, Chain A, domain 1"/>
    <property type="match status" value="1"/>
</dbReference>
<dbReference type="GO" id="GO:0016829">
    <property type="term" value="F:lyase activity"/>
    <property type="evidence" value="ECO:0007669"/>
    <property type="project" value="UniProtKB-KW"/>
</dbReference>
<dbReference type="GO" id="GO:0006635">
    <property type="term" value="P:fatty acid beta-oxidation"/>
    <property type="evidence" value="ECO:0007669"/>
    <property type="project" value="TreeGrafter"/>
</dbReference>
<dbReference type="Proteomes" id="UP000038010">
    <property type="component" value="Unassembled WGS sequence"/>
</dbReference>
<keyword evidence="5" id="KW-1185">Reference proteome</keyword>
<dbReference type="CDD" id="cd06558">
    <property type="entry name" value="crotonase-like"/>
    <property type="match status" value="1"/>
</dbReference>
<proteinExistence type="inferred from homology"/>
<dbReference type="Pfam" id="PF00378">
    <property type="entry name" value="ECH_1"/>
    <property type="match status" value="1"/>
</dbReference>
<dbReference type="GeneID" id="28737459"/>
<dbReference type="STRING" id="1664694.A0A0N1HT52"/>
<protein>
    <submittedName>
        <fullName evidence="4">Carnitinyl-CoA dehydratase</fullName>
    </submittedName>
</protein>
<comment type="similarity">
    <text evidence="1 3">Belongs to the enoyl-CoA hydratase/isomerase family.</text>
</comment>
<evidence type="ECO:0000256" key="2">
    <source>
        <dbReference type="ARBA" id="ARBA00023239"/>
    </source>
</evidence>
<gene>
    <name evidence="4" type="ORF">AB675_5372</name>
</gene>
<dbReference type="EMBL" id="LFJN01000008">
    <property type="protein sequence ID" value="KPI42056.1"/>
    <property type="molecule type" value="Genomic_DNA"/>
</dbReference>
<dbReference type="PROSITE" id="PS00166">
    <property type="entry name" value="ENOYL_COA_HYDRATASE"/>
    <property type="match status" value="1"/>
</dbReference>
<evidence type="ECO:0000256" key="1">
    <source>
        <dbReference type="ARBA" id="ARBA00005254"/>
    </source>
</evidence>
<dbReference type="PANTHER" id="PTHR11941:SF68">
    <property type="entry name" value="CARNITINYL-COA DEHYDRATASE"/>
    <property type="match status" value="1"/>
</dbReference>
<reference evidence="4 5" key="1">
    <citation type="submission" date="2015-06" db="EMBL/GenBank/DDBJ databases">
        <title>Draft genome of the ant-associated black yeast Phialophora attae CBS 131958.</title>
        <authorList>
            <person name="Moreno L.F."/>
            <person name="Stielow B.J."/>
            <person name="de Hoog S."/>
            <person name="Vicente V.A."/>
            <person name="Weiss V.A."/>
            <person name="de Vries M."/>
            <person name="Cruz L.M."/>
            <person name="Souza E.M."/>
        </authorList>
    </citation>
    <scope>NUCLEOTIDE SEQUENCE [LARGE SCALE GENOMIC DNA]</scope>
    <source>
        <strain evidence="4 5">CBS 131958</strain>
    </source>
</reference>
<dbReference type="SUPFAM" id="SSF52096">
    <property type="entry name" value="ClpP/crotonase"/>
    <property type="match status" value="1"/>
</dbReference>
<dbReference type="AlphaFoldDB" id="A0A0N1HT52"/>
<dbReference type="InterPro" id="IPR029045">
    <property type="entry name" value="ClpP/crotonase-like_dom_sf"/>
</dbReference>
<dbReference type="RefSeq" id="XP_018002019.1">
    <property type="nucleotide sequence ID" value="XM_018145579.1"/>
</dbReference>
<evidence type="ECO:0000313" key="4">
    <source>
        <dbReference type="EMBL" id="KPI42056.1"/>
    </source>
</evidence>
<name>A0A0N1HT52_9EURO</name>
<keyword evidence="2" id="KW-0456">Lyase</keyword>
<dbReference type="InterPro" id="IPR018376">
    <property type="entry name" value="Enoyl-CoA_hyd/isom_CS"/>
</dbReference>
<dbReference type="InterPro" id="IPR014748">
    <property type="entry name" value="Enoyl-CoA_hydra_C"/>
</dbReference>
<sequence>MSTEVDKVLGSKGKIDASALKLGYVIDVPRDLYISILSLDATTLTSRPRPGANSIARLASDYINMAPLPPGHNPPLVTDVDITFPTPQILLATINRPKKLNAIDYPLAHQLSRLWDWYDAHPSLRCAILTGTGTKAFCAGSDLLAIERGQKLKEEGKVGQEELWKYDMPESGFGGMSRRKGKKPILAAVNGLALGGGMEMVLNSDISVASPTASFGLPEATVGVYAYGGGLPRLVRTVGLHAASDIALTGRRVSAQEAFDLRIVSRIAKTLESVLDETLEVAKQIANISPDGIVVTRAALREAWETASVERAFQLVHERYYEDLMKSQNSREGLAAFREKRKATWREAKL</sequence>
<evidence type="ECO:0000313" key="5">
    <source>
        <dbReference type="Proteomes" id="UP000038010"/>
    </source>
</evidence>